<dbReference type="PANTHER" id="PTHR33507">
    <property type="entry name" value="INNER MEMBRANE PROTEIN YBBJ"/>
    <property type="match status" value="1"/>
</dbReference>
<dbReference type="Pfam" id="PF01957">
    <property type="entry name" value="NfeD"/>
    <property type="match status" value="1"/>
</dbReference>
<comment type="subcellular location">
    <subcellularLocation>
        <location evidence="1">Membrane</location>
        <topology evidence="1">Multi-pass membrane protein</topology>
    </subcellularLocation>
</comment>
<evidence type="ECO:0000256" key="4">
    <source>
        <dbReference type="ARBA" id="ARBA00023136"/>
    </source>
</evidence>
<dbReference type="InterPro" id="IPR052165">
    <property type="entry name" value="Membrane_assoc_protease"/>
</dbReference>
<evidence type="ECO:0000259" key="6">
    <source>
        <dbReference type="Pfam" id="PF01957"/>
    </source>
</evidence>
<feature type="domain" description="NfeD-like C-terminal" evidence="6">
    <location>
        <begin position="90"/>
        <end position="148"/>
    </location>
</feature>
<dbReference type="Gene3D" id="2.40.50.140">
    <property type="entry name" value="Nucleic acid-binding proteins"/>
    <property type="match status" value="1"/>
</dbReference>
<dbReference type="InterPro" id="IPR002810">
    <property type="entry name" value="NfeD-like_C"/>
</dbReference>
<evidence type="ECO:0000313" key="7">
    <source>
        <dbReference type="EMBL" id="GJG58942.1"/>
    </source>
</evidence>
<dbReference type="InterPro" id="IPR012340">
    <property type="entry name" value="NA-bd_OB-fold"/>
</dbReference>
<dbReference type="GeneID" id="72467012"/>
<proteinExistence type="predicted"/>
<feature type="transmembrane region" description="Helical" evidence="5">
    <location>
        <begin position="12"/>
        <end position="40"/>
    </location>
</feature>
<accession>A0A9R1CWN2</accession>
<keyword evidence="4 5" id="KW-0472">Membrane</keyword>
<dbReference type="AlphaFoldDB" id="A0A9R1CWN2"/>
<keyword evidence="8" id="KW-1185">Reference proteome</keyword>
<dbReference type="SUPFAM" id="SSF141322">
    <property type="entry name" value="NfeD domain-like"/>
    <property type="match status" value="1"/>
</dbReference>
<evidence type="ECO:0000256" key="2">
    <source>
        <dbReference type="ARBA" id="ARBA00022692"/>
    </source>
</evidence>
<reference evidence="7" key="1">
    <citation type="journal article" date="2022" name="Int. J. Syst. Evol. Microbiol.">
        <title>Prevotella lacticifex sp. nov., isolated from the rumen of cows.</title>
        <authorList>
            <person name="Shinkai T."/>
            <person name="Ikeyama N."/>
            <person name="Kumagai M."/>
            <person name="Ohmori H."/>
            <person name="Sakamoto M."/>
            <person name="Ohkuma M."/>
            <person name="Mitsumori M."/>
        </authorList>
    </citation>
    <scope>NUCLEOTIDE SEQUENCE</scope>
    <source>
        <strain evidence="7">R5076</strain>
    </source>
</reference>
<keyword evidence="2 5" id="KW-0812">Transmembrane</keyword>
<evidence type="ECO:0000256" key="1">
    <source>
        <dbReference type="ARBA" id="ARBA00004141"/>
    </source>
</evidence>
<keyword evidence="3 5" id="KW-1133">Transmembrane helix</keyword>
<organism evidence="7 8">
    <name type="scientific">Prevotella lacticifex</name>
    <dbReference type="NCBI Taxonomy" id="2854755"/>
    <lineage>
        <taxon>Bacteria</taxon>
        <taxon>Pseudomonadati</taxon>
        <taxon>Bacteroidota</taxon>
        <taxon>Bacteroidia</taxon>
        <taxon>Bacteroidales</taxon>
        <taxon>Prevotellaceae</taxon>
        <taxon>Prevotella</taxon>
    </lineage>
</organism>
<evidence type="ECO:0000256" key="3">
    <source>
        <dbReference type="ARBA" id="ARBA00022989"/>
    </source>
</evidence>
<evidence type="ECO:0000256" key="5">
    <source>
        <dbReference type="SAM" id="Phobius"/>
    </source>
</evidence>
<dbReference type="RefSeq" id="WP_223925893.1">
    <property type="nucleotide sequence ID" value="NZ_BPTU01000001.1"/>
</dbReference>
<evidence type="ECO:0000313" key="8">
    <source>
        <dbReference type="Proteomes" id="UP000825483"/>
    </source>
</evidence>
<protein>
    <submittedName>
        <fullName evidence="7">DUF107 domain-containing protein</fullName>
    </submittedName>
</protein>
<dbReference type="Proteomes" id="UP000825483">
    <property type="component" value="Unassembled WGS sequence"/>
</dbReference>
<feature type="transmembrane region" description="Helical" evidence="5">
    <location>
        <begin position="52"/>
        <end position="70"/>
    </location>
</feature>
<gene>
    <name evidence="7" type="ORF">PRLR5076_17930</name>
</gene>
<dbReference type="GO" id="GO:0005886">
    <property type="term" value="C:plasma membrane"/>
    <property type="evidence" value="ECO:0007669"/>
    <property type="project" value="TreeGrafter"/>
</dbReference>
<sequence length="149" mass="16690">MLSYFADNMWQAWLIVSIVCLILELTNGDFFIFCFAVGGLGGMITSWIIDSTMWQVIIFAAVSVLSLFFVRPVMLKYFHKKDHDRKSNYEALIGRVGTVTDAIPADGYGYVKIDGDSWKAHTDNGQQAAVGEKVEVLEMNSIILTVKKI</sequence>
<comment type="caution">
    <text evidence="7">The sequence shown here is derived from an EMBL/GenBank/DDBJ whole genome shotgun (WGS) entry which is preliminary data.</text>
</comment>
<name>A0A9R1CWN2_9BACT</name>
<dbReference type="PANTHER" id="PTHR33507:SF3">
    <property type="entry name" value="INNER MEMBRANE PROTEIN YBBJ"/>
    <property type="match status" value="1"/>
</dbReference>
<dbReference type="EMBL" id="BPUB01000002">
    <property type="protein sequence ID" value="GJG58942.1"/>
    <property type="molecule type" value="Genomic_DNA"/>
</dbReference>